<dbReference type="PROSITE" id="PS51471">
    <property type="entry name" value="FE2OG_OXY"/>
    <property type="match status" value="1"/>
</dbReference>
<dbReference type="InterPro" id="IPR026992">
    <property type="entry name" value="DIOX_N"/>
</dbReference>
<evidence type="ECO:0000313" key="5">
    <source>
        <dbReference type="Proteomes" id="UP000184255"/>
    </source>
</evidence>
<feature type="domain" description="Fe2OG dioxygenase" evidence="3">
    <location>
        <begin position="155"/>
        <end position="258"/>
    </location>
</feature>
<evidence type="ECO:0000256" key="2">
    <source>
        <dbReference type="RuleBase" id="RU003682"/>
    </source>
</evidence>
<evidence type="ECO:0000256" key="1">
    <source>
        <dbReference type="ARBA" id="ARBA00008056"/>
    </source>
</evidence>
<dbReference type="EMBL" id="FCQH01000014">
    <property type="protein sequence ID" value="CVL03490.1"/>
    <property type="molecule type" value="Genomic_DNA"/>
</dbReference>
<dbReference type="Proteomes" id="UP000184255">
    <property type="component" value="Unassembled WGS sequence"/>
</dbReference>
<keyword evidence="2" id="KW-0560">Oxidoreductase</keyword>
<accession>A0A1L7TY10</accession>
<keyword evidence="5" id="KW-1185">Reference proteome</keyword>
<dbReference type="AlphaFoldDB" id="A0A1L7TY10"/>
<sequence length="329" mass="37206">MSTHQLNFPILDFSKFGHDFNSFADELFKASAEWGFFILTEHGVQGVDRMFELSRQFFDLPLDVKAEKPMDSEAIGFDGDRLTSFAASEGFSFGKPAGGLLTSSNLPAWWDLTKRSEIEAFKAECEILSRSVLSCFAFKMGLDKNYFKNNHTSDPGNTLKMIKYPRFTEQPSEVPRLSEHTDWGSITFVFTSQPGLEVRDPSNRWYDVPLVPGGIIVNIADALSLWTNQSLKSTMHRISWANLDINQDRYSIAYFTNPDYDALLSLCDEEDEEPALSFRDYYKVRLGLTFGSIRNGSELASLDPAVVRRIEKLQVANSGKLISHRIESS</sequence>
<dbReference type="RefSeq" id="XP_041688164.1">
    <property type="nucleotide sequence ID" value="XM_041822488.1"/>
</dbReference>
<dbReference type="InterPro" id="IPR044861">
    <property type="entry name" value="IPNS-like_FE2OG_OXY"/>
</dbReference>
<comment type="caution">
    <text evidence="4">The sequence shown here is derived from an EMBL/GenBank/DDBJ whole genome shotgun (WGS) entry which is preliminary data.</text>
</comment>
<protein>
    <recommendedName>
        <fullName evidence="3">Fe2OG dioxygenase domain-containing protein</fullName>
    </recommendedName>
</protein>
<dbReference type="GeneID" id="65094408"/>
<dbReference type="GO" id="GO:0016491">
    <property type="term" value="F:oxidoreductase activity"/>
    <property type="evidence" value="ECO:0007669"/>
    <property type="project" value="UniProtKB-KW"/>
</dbReference>
<keyword evidence="2" id="KW-0408">Iron</keyword>
<dbReference type="Gene3D" id="2.60.120.330">
    <property type="entry name" value="B-lactam Antibiotic, Isopenicillin N Synthase, Chain"/>
    <property type="match status" value="1"/>
</dbReference>
<organism evidence="4 5">
    <name type="scientific">Fusarium mangiferae</name>
    <name type="common">Mango malformation disease fungus</name>
    <dbReference type="NCBI Taxonomy" id="192010"/>
    <lineage>
        <taxon>Eukaryota</taxon>
        <taxon>Fungi</taxon>
        <taxon>Dikarya</taxon>
        <taxon>Ascomycota</taxon>
        <taxon>Pezizomycotina</taxon>
        <taxon>Sordariomycetes</taxon>
        <taxon>Hypocreomycetidae</taxon>
        <taxon>Hypocreales</taxon>
        <taxon>Nectriaceae</taxon>
        <taxon>Fusarium</taxon>
        <taxon>Fusarium fujikuroi species complex</taxon>
    </lineage>
</organism>
<dbReference type="VEuPathDB" id="FungiDB:FMAN_15165"/>
<gene>
    <name evidence="4" type="ORF">FMAN_15165</name>
</gene>
<dbReference type="SUPFAM" id="SSF51197">
    <property type="entry name" value="Clavaminate synthase-like"/>
    <property type="match status" value="1"/>
</dbReference>
<name>A0A1L7TY10_FUSMA</name>
<evidence type="ECO:0000259" key="3">
    <source>
        <dbReference type="PROSITE" id="PS51471"/>
    </source>
</evidence>
<dbReference type="InterPro" id="IPR027443">
    <property type="entry name" value="IPNS-like_sf"/>
</dbReference>
<reference evidence="5" key="1">
    <citation type="journal article" date="2016" name="Genome Biol. Evol.">
        <title>Comparative 'omics' of the Fusarium fujikuroi species complex highlights differences in genetic potential and metabolite synthesis.</title>
        <authorList>
            <person name="Niehaus E.-M."/>
            <person name="Muensterkoetter M."/>
            <person name="Proctor R.H."/>
            <person name="Brown D.W."/>
            <person name="Sharon A."/>
            <person name="Idan Y."/>
            <person name="Oren-Young L."/>
            <person name="Sieber C.M."/>
            <person name="Novak O."/>
            <person name="Pencik A."/>
            <person name="Tarkowska D."/>
            <person name="Hromadova K."/>
            <person name="Freeman S."/>
            <person name="Maymon M."/>
            <person name="Elazar M."/>
            <person name="Youssef S.A."/>
            <person name="El-Shabrawy E.S.M."/>
            <person name="Shalaby A.B.A."/>
            <person name="Houterman P."/>
            <person name="Brock N.L."/>
            <person name="Burkhardt I."/>
            <person name="Tsavkelova E.A."/>
            <person name="Dickschat J.S."/>
            <person name="Galuszka P."/>
            <person name="Gueldener U."/>
            <person name="Tudzynski B."/>
        </authorList>
    </citation>
    <scope>NUCLEOTIDE SEQUENCE [LARGE SCALE GENOMIC DNA]</scope>
    <source>
        <strain evidence="5">MRC7560</strain>
    </source>
</reference>
<dbReference type="PANTHER" id="PTHR47990">
    <property type="entry name" value="2-OXOGLUTARATE (2OG) AND FE(II)-DEPENDENT OXYGENASE SUPERFAMILY PROTEIN-RELATED"/>
    <property type="match status" value="1"/>
</dbReference>
<dbReference type="GO" id="GO:0046872">
    <property type="term" value="F:metal ion binding"/>
    <property type="evidence" value="ECO:0007669"/>
    <property type="project" value="UniProtKB-KW"/>
</dbReference>
<dbReference type="Pfam" id="PF14226">
    <property type="entry name" value="DIOX_N"/>
    <property type="match status" value="1"/>
</dbReference>
<proteinExistence type="inferred from homology"/>
<dbReference type="InterPro" id="IPR050231">
    <property type="entry name" value="Iron_ascorbate_oxido_reductase"/>
</dbReference>
<keyword evidence="2" id="KW-0479">Metal-binding</keyword>
<evidence type="ECO:0000313" key="4">
    <source>
        <dbReference type="EMBL" id="CVL03490.1"/>
    </source>
</evidence>
<dbReference type="InterPro" id="IPR005123">
    <property type="entry name" value="Oxoglu/Fe-dep_dioxygenase_dom"/>
</dbReference>
<dbReference type="GO" id="GO:0044283">
    <property type="term" value="P:small molecule biosynthetic process"/>
    <property type="evidence" value="ECO:0007669"/>
    <property type="project" value="UniProtKB-ARBA"/>
</dbReference>
<dbReference type="Pfam" id="PF03171">
    <property type="entry name" value="2OG-FeII_Oxy"/>
    <property type="match status" value="1"/>
</dbReference>
<comment type="similarity">
    <text evidence="1 2">Belongs to the iron/ascorbate-dependent oxidoreductase family.</text>
</comment>